<dbReference type="InterPro" id="IPR011761">
    <property type="entry name" value="ATP-grasp"/>
</dbReference>
<reference evidence="3 4" key="1">
    <citation type="submission" date="2019-02" db="EMBL/GenBank/DDBJ databases">
        <title>Deep-cultivation of Planctomycetes and their phenomic and genomic characterization uncovers novel biology.</title>
        <authorList>
            <person name="Wiegand S."/>
            <person name="Jogler M."/>
            <person name="Boedeker C."/>
            <person name="Pinto D."/>
            <person name="Vollmers J."/>
            <person name="Rivas-Marin E."/>
            <person name="Kohn T."/>
            <person name="Peeters S.H."/>
            <person name="Heuer A."/>
            <person name="Rast P."/>
            <person name="Oberbeckmann S."/>
            <person name="Bunk B."/>
            <person name="Jeske O."/>
            <person name="Meyerdierks A."/>
            <person name="Storesund J.E."/>
            <person name="Kallscheuer N."/>
            <person name="Luecker S."/>
            <person name="Lage O.M."/>
            <person name="Pohl T."/>
            <person name="Merkel B.J."/>
            <person name="Hornburger P."/>
            <person name="Mueller R.-W."/>
            <person name="Bruemmer F."/>
            <person name="Labrenz M."/>
            <person name="Spormann A.M."/>
            <person name="Op Den Camp H."/>
            <person name="Overmann J."/>
            <person name="Amann R."/>
            <person name="Jetten M.S.M."/>
            <person name="Mascher T."/>
            <person name="Medema M.H."/>
            <person name="Devos D.P."/>
            <person name="Kaster A.-K."/>
            <person name="Ovreas L."/>
            <person name="Rohde M."/>
            <person name="Galperin M.Y."/>
            <person name="Jogler C."/>
        </authorList>
    </citation>
    <scope>NUCLEOTIDE SEQUENCE [LARGE SCALE GENOMIC DNA]</scope>
    <source>
        <strain evidence="3 4">Pla111</strain>
    </source>
</reference>
<gene>
    <name evidence="3" type="ORF">Pla111_20390</name>
</gene>
<proteinExistence type="predicted"/>
<dbReference type="AlphaFoldDB" id="A0A5C5W8X8"/>
<dbReference type="PROSITE" id="PS50975">
    <property type="entry name" value="ATP_GRASP"/>
    <property type="match status" value="1"/>
</dbReference>
<keyword evidence="1" id="KW-0547">Nucleotide-binding</keyword>
<evidence type="ECO:0000259" key="2">
    <source>
        <dbReference type="PROSITE" id="PS50975"/>
    </source>
</evidence>
<dbReference type="Pfam" id="PF02655">
    <property type="entry name" value="ATP-grasp_3"/>
    <property type="match status" value="1"/>
</dbReference>
<dbReference type="GO" id="GO:0005524">
    <property type="term" value="F:ATP binding"/>
    <property type="evidence" value="ECO:0007669"/>
    <property type="project" value="UniProtKB-UniRule"/>
</dbReference>
<keyword evidence="4" id="KW-1185">Reference proteome</keyword>
<sequence>MSRKPRLAIMGASVRAAAQSAVRAGYEVVAADLFADEDLPALCHVTRIDPYPAGFIEWLAQQRFDAWLYTGALENYPELVDRLATIGPLWGVAGETLQQTRDPAWLAALCERAAIRFPDTRKLEQIPRDVSGWLAKTYRHSSGAGVWPLTDEESRRRAVAAGAYAQRPIRGLPMAAIYVVGTNQAQLAGVVEHLPPSPSCAAHRFGFHGALGPAALPSAAHAALQRLAVALPATGLCGLIGVDLILSEDEPVLLEINPRYTASVEVVERMTGAALLAAHAAAVGGEPLPVRSLPTAFAGKRIVYASGAGVVSLTLATWALEMSHAGGVADVPAAGVRFAAGDPLCTLLAAAASKQAVLSELQALEATCRALLTVKN</sequence>
<dbReference type="RefSeq" id="WP_197524915.1">
    <property type="nucleotide sequence ID" value="NZ_SJPH01000003.1"/>
</dbReference>
<evidence type="ECO:0000256" key="1">
    <source>
        <dbReference type="PROSITE-ProRule" id="PRU00409"/>
    </source>
</evidence>
<evidence type="ECO:0000313" key="3">
    <source>
        <dbReference type="EMBL" id="TWT46937.1"/>
    </source>
</evidence>
<dbReference type="Proteomes" id="UP000318995">
    <property type="component" value="Unassembled WGS sequence"/>
</dbReference>
<evidence type="ECO:0000313" key="4">
    <source>
        <dbReference type="Proteomes" id="UP000318995"/>
    </source>
</evidence>
<keyword evidence="1" id="KW-0067">ATP-binding</keyword>
<accession>A0A5C5W8X8</accession>
<protein>
    <submittedName>
        <fullName evidence="3">ATP-grasp domain protein</fullName>
    </submittedName>
</protein>
<comment type="caution">
    <text evidence="3">The sequence shown here is derived from an EMBL/GenBank/DDBJ whole genome shotgun (WGS) entry which is preliminary data.</text>
</comment>
<name>A0A5C5W8X8_9BACT</name>
<dbReference type="GO" id="GO:0046872">
    <property type="term" value="F:metal ion binding"/>
    <property type="evidence" value="ECO:0007669"/>
    <property type="project" value="InterPro"/>
</dbReference>
<dbReference type="InterPro" id="IPR003806">
    <property type="entry name" value="ATP-grasp_PylC-type"/>
</dbReference>
<feature type="domain" description="ATP-grasp" evidence="2">
    <location>
        <begin position="238"/>
        <end position="284"/>
    </location>
</feature>
<organism evidence="3 4">
    <name type="scientific">Botrimarina hoheduenensis</name>
    <dbReference type="NCBI Taxonomy" id="2528000"/>
    <lineage>
        <taxon>Bacteria</taxon>
        <taxon>Pseudomonadati</taxon>
        <taxon>Planctomycetota</taxon>
        <taxon>Planctomycetia</taxon>
        <taxon>Pirellulales</taxon>
        <taxon>Lacipirellulaceae</taxon>
        <taxon>Botrimarina</taxon>
    </lineage>
</organism>
<dbReference type="EMBL" id="SJPH01000003">
    <property type="protein sequence ID" value="TWT46937.1"/>
    <property type="molecule type" value="Genomic_DNA"/>
</dbReference>
<dbReference type="SUPFAM" id="SSF56059">
    <property type="entry name" value="Glutathione synthetase ATP-binding domain-like"/>
    <property type="match status" value="1"/>
</dbReference>
<dbReference type="Gene3D" id="3.30.470.20">
    <property type="entry name" value="ATP-grasp fold, B domain"/>
    <property type="match status" value="1"/>
</dbReference>